<dbReference type="EMBL" id="JAKFFV010000004">
    <property type="protein sequence ID" value="MCF2497917.1"/>
    <property type="molecule type" value="Genomic_DNA"/>
</dbReference>
<proteinExistence type="predicted"/>
<dbReference type="InterPro" id="IPR016181">
    <property type="entry name" value="Acyl_CoA_acyltransferase"/>
</dbReference>
<dbReference type="Gene3D" id="3.40.630.30">
    <property type="match status" value="1"/>
</dbReference>
<evidence type="ECO:0000313" key="1">
    <source>
        <dbReference type="EMBL" id="MCF2497917.1"/>
    </source>
</evidence>
<dbReference type="AlphaFoldDB" id="A0A9X1TTE7"/>
<sequence length="261" mass="29335">MEFNFQYLLSHFELRELKSEADLTDHLALRRKIYQKEYSEEYLDNKYDLLPSDWKANLIGIFSEGRQIATIRVVRRQVNTAIEKQLASINHKFGLGIKPDMSDSLPTEYAFDIKSGNNLHFRDTTVELSRVAVSDEFRGLGLCRFAMLAAIGISILDNAKYCLYSCSTNAVKYHADLLPMMAGIYAEQNDNGYPGFKFPTSSAAVLSEIHSMSQKHINRAILAGIVCRYGIDVFGDHFSEKTGKAQPGSKSHLAEYNAVSA</sequence>
<comment type="caution">
    <text evidence="1">The sequence shown here is derived from an EMBL/GenBank/DDBJ whole genome shotgun (WGS) entry which is preliminary data.</text>
</comment>
<dbReference type="SUPFAM" id="SSF55729">
    <property type="entry name" value="Acyl-CoA N-acyltransferases (Nat)"/>
    <property type="match status" value="1"/>
</dbReference>
<reference evidence="1" key="1">
    <citation type="submission" date="2022-01" db="EMBL/GenBank/DDBJ databases">
        <title>Novel species in genus Dyadobacter.</title>
        <authorList>
            <person name="Ma C."/>
        </authorList>
    </citation>
    <scope>NUCLEOTIDE SEQUENCE</scope>
    <source>
        <strain evidence="1">CY357</strain>
    </source>
</reference>
<evidence type="ECO:0000313" key="2">
    <source>
        <dbReference type="Proteomes" id="UP001139411"/>
    </source>
</evidence>
<accession>A0A9X1TTE7</accession>
<protein>
    <submittedName>
        <fullName evidence="1">Uncharacterized protein</fullName>
    </submittedName>
</protein>
<dbReference type="Proteomes" id="UP001139411">
    <property type="component" value="Unassembled WGS sequence"/>
</dbReference>
<name>A0A9X1TTE7_9BACT</name>
<organism evidence="1 2">
    <name type="scientific">Dyadobacter chenhuakuii</name>
    <dbReference type="NCBI Taxonomy" id="2909339"/>
    <lineage>
        <taxon>Bacteria</taxon>
        <taxon>Pseudomonadati</taxon>
        <taxon>Bacteroidota</taxon>
        <taxon>Cytophagia</taxon>
        <taxon>Cytophagales</taxon>
        <taxon>Spirosomataceae</taxon>
        <taxon>Dyadobacter</taxon>
    </lineage>
</organism>
<gene>
    <name evidence="1" type="ORF">L0661_06345</name>
</gene>
<dbReference type="RefSeq" id="WP_235177197.1">
    <property type="nucleotide sequence ID" value="NZ_JAKFFV010000004.1"/>
</dbReference>